<evidence type="ECO:0000256" key="1">
    <source>
        <dbReference type="ARBA" id="ARBA00023015"/>
    </source>
</evidence>
<evidence type="ECO:0000313" key="5">
    <source>
        <dbReference type="EMBL" id="ROR66922.1"/>
    </source>
</evidence>
<name>A0A3N2AVY4_9MICO</name>
<dbReference type="Proteomes" id="UP000275456">
    <property type="component" value="Unassembled WGS sequence"/>
</dbReference>
<keyword evidence="3" id="KW-1133">Transmembrane helix</keyword>
<proteinExistence type="predicted"/>
<sequence>MSREHADFADWDAAYLLGALSLPDRRAFEEHLESCERCARAVAEIAPTLGLLARVDPVHAASLLEREHVEPPLSPAMGGRAELLARAARERWRTRLRWTGGAAAAAAILAAVVVSASALLAPAPREALAVELVSVVDAPLAASVDLVSVGWGTRMELECSYGGERVDDAYGVPYALVVEDVDGNTSEVSSWRAEPGATARLTAASALDVDRIAAIEIRLEESGEVLMRADLADG</sequence>
<dbReference type="RefSeq" id="WP_123697855.1">
    <property type="nucleotide sequence ID" value="NZ_RKHJ01000001.1"/>
</dbReference>
<comment type="caution">
    <text evidence="5">The sequence shown here is derived from an EMBL/GenBank/DDBJ whole genome shotgun (WGS) entry which is preliminary data.</text>
</comment>
<evidence type="ECO:0000256" key="2">
    <source>
        <dbReference type="ARBA" id="ARBA00023163"/>
    </source>
</evidence>
<evidence type="ECO:0000256" key="3">
    <source>
        <dbReference type="SAM" id="Phobius"/>
    </source>
</evidence>
<dbReference type="InterPro" id="IPR041916">
    <property type="entry name" value="Anti_sigma_zinc_sf"/>
</dbReference>
<reference evidence="5 6" key="1">
    <citation type="submission" date="2018-11" db="EMBL/GenBank/DDBJ databases">
        <title>Sequencing the genomes of 1000 actinobacteria strains.</title>
        <authorList>
            <person name="Klenk H.-P."/>
        </authorList>
    </citation>
    <scope>NUCLEOTIDE SEQUENCE [LARGE SCALE GENOMIC DNA]</scope>
    <source>
        <strain evidence="5 6">DSM 9580</strain>
    </source>
</reference>
<feature type="domain" description="Putative zinc-finger" evidence="4">
    <location>
        <begin position="14"/>
        <end position="39"/>
    </location>
</feature>
<feature type="transmembrane region" description="Helical" evidence="3">
    <location>
        <begin position="98"/>
        <end position="121"/>
    </location>
</feature>
<accession>A0A3N2AVY4</accession>
<protein>
    <submittedName>
        <fullName evidence="5">Putative zinc finger protein</fullName>
    </submittedName>
</protein>
<keyword evidence="3" id="KW-0472">Membrane</keyword>
<keyword evidence="2" id="KW-0804">Transcription</keyword>
<keyword evidence="1" id="KW-0805">Transcription regulation</keyword>
<dbReference type="InterPro" id="IPR027383">
    <property type="entry name" value="Znf_put"/>
</dbReference>
<dbReference type="OrthoDB" id="5242431at2"/>
<dbReference type="Gene3D" id="1.10.10.1320">
    <property type="entry name" value="Anti-sigma factor, zinc-finger domain"/>
    <property type="match status" value="1"/>
</dbReference>
<evidence type="ECO:0000259" key="4">
    <source>
        <dbReference type="Pfam" id="PF13490"/>
    </source>
</evidence>
<dbReference type="AlphaFoldDB" id="A0A3N2AVY4"/>
<keyword evidence="3" id="KW-0812">Transmembrane</keyword>
<keyword evidence="6" id="KW-1185">Reference proteome</keyword>
<gene>
    <name evidence="5" type="ORF">EDD26_2317</name>
</gene>
<organism evidence="5 6">
    <name type="scientific">Agrococcus jenensis</name>
    <dbReference type="NCBI Taxonomy" id="46353"/>
    <lineage>
        <taxon>Bacteria</taxon>
        <taxon>Bacillati</taxon>
        <taxon>Actinomycetota</taxon>
        <taxon>Actinomycetes</taxon>
        <taxon>Micrococcales</taxon>
        <taxon>Microbacteriaceae</taxon>
        <taxon>Agrococcus</taxon>
    </lineage>
</organism>
<dbReference type="EMBL" id="RKHJ01000001">
    <property type="protein sequence ID" value="ROR66922.1"/>
    <property type="molecule type" value="Genomic_DNA"/>
</dbReference>
<dbReference type="Pfam" id="PF13490">
    <property type="entry name" value="zf-HC2"/>
    <property type="match status" value="1"/>
</dbReference>
<evidence type="ECO:0000313" key="6">
    <source>
        <dbReference type="Proteomes" id="UP000275456"/>
    </source>
</evidence>